<dbReference type="GO" id="GO:0046983">
    <property type="term" value="F:protein dimerization activity"/>
    <property type="evidence" value="ECO:0007669"/>
    <property type="project" value="InterPro"/>
</dbReference>
<proteinExistence type="predicted"/>
<reference evidence="3" key="3">
    <citation type="submission" date="2025-07" db="EMBL/GenBank/DDBJ databases">
        <authorList>
            <consortium name="NCBI Genome Project"/>
        </authorList>
    </citation>
    <scope>NUCLEOTIDE SEQUENCE</scope>
    <source>
        <strain evidence="3">CBS432</strain>
    </source>
</reference>
<dbReference type="AlphaFoldDB" id="A0A8B8UZI4"/>
<accession>A0A8B8UZI4</accession>
<name>A0A8B8UZI4_SACPA</name>
<dbReference type="InterPro" id="IPR036638">
    <property type="entry name" value="HLH_DNA-bd_sf"/>
</dbReference>
<feature type="domain" description="BHLH" evidence="2">
    <location>
        <begin position="278"/>
        <end position="353"/>
    </location>
</feature>
<dbReference type="InterPro" id="IPR011598">
    <property type="entry name" value="bHLH_dom"/>
</dbReference>
<dbReference type="SMART" id="SM00353">
    <property type="entry name" value="HLH"/>
    <property type="match status" value="1"/>
</dbReference>
<dbReference type="PANTHER" id="PTHR47336">
    <property type="entry name" value="TRANSCRIPTION FACTOR HMS1-RELATED"/>
    <property type="match status" value="1"/>
</dbReference>
<dbReference type="PROSITE" id="PS50888">
    <property type="entry name" value="BHLH"/>
    <property type="match status" value="1"/>
</dbReference>
<dbReference type="RefSeq" id="XP_033769179.1">
    <property type="nucleotide sequence ID" value="XM_033913288.1"/>
</dbReference>
<feature type="region of interest" description="Disordered" evidence="1">
    <location>
        <begin position="374"/>
        <end position="447"/>
    </location>
</feature>
<dbReference type="GeneID" id="54633604"/>
<reference evidence="3" key="2">
    <citation type="submission" date="2020-01" db="EMBL/GenBank/DDBJ databases">
        <title>Population-level Yeast Reference Genomes.</title>
        <authorList>
            <person name="Yue J.-X."/>
        </authorList>
    </citation>
    <scope>NUCLEOTIDE SEQUENCE</scope>
    <source>
        <strain evidence="3">CBS432</strain>
    </source>
</reference>
<protein>
    <submittedName>
        <fullName evidence="3">Hms1p</fullName>
    </submittedName>
</protein>
<dbReference type="Pfam" id="PF00010">
    <property type="entry name" value="HLH"/>
    <property type="match status" value="1"/>
</dbReference>
<sequence>MPNFQKPFSGSSDGNPVMNDLGNKVAIKVFDCRSAQDGNEEQNVNVTTNQMYLMFQSNNYNVPPPNYHADDLGSQVPPTHSYYAPFQPPAHLQPPMPPIYKNNAYPVTDQYSDSSFPNTSGHASVIDGNYYNDALASIPTTTTGSTTITTDNGNTIDSEEYIDNMEVFSNEDNENIDNVKQIELKSEKGSNLLSAASIVKKEQLSGFENLLPLSRTESGLVTADEIKSSLDLENLDDDNTDSNDNDRVCGDGLSFKLKNSPMRKHFHLNPKRITRVRTGRVSHNIIEKKYRSNINDKIEQLRRTVPTLRVAYKKCNDLPITSRDLVDLDGLEPATKLNKASILTKSLEYICHLERKCLQLSLANQHLSNDTRDSFVQLSEPSQPLSDNSSSEQVQRQNRNYQRQRQRHQRQQQPLHNIQYNIPHQNGLMSGTNNNSHDMDFNNAGDF</sequence>
<dbReference type="OrthoDB" id="2133190at2759"/>
<dbReference type="InterPro" id="IPR052099">
    <property type="entry name" value="Regulatory_TF_Diverse"/>
</dbReference>
<dbReference type="VEuPathDB" id="FungiDB:SPAR_O01750"/>
<evidence type="ECO:0000256" key="1">
    <source>
        <dbReference type="SAM" id="MobiDB-lite"/>
    </source>
</evidence>
<reference evidence="3" key="1">
    <citation type="journal article" date="2017" name="Nat. Genet.">
        <title>Contrasting evolutionary genome dynamics between domesticated and wild yeasts.</title>
        <authorList>
            <person name="Yue J.X."/>
            <person name="Li J."/>
            <person name="Aigrain L."/>
            <person name="Hallin J."/>
            <person name="Persson K."/>
            <person name="Oliver K."/>
            <person name="Bergstrom A."/>
            <person name="Coupland P."/>
            <person name="Warringer J."/>
            <person name="Lagomarsino M.C."/>
            <person name="Fischer G."/>
            <person name="Durbin R."/>
            <person name="Liti G."/>
        </authorList>
    </citation>
    <scope>NUCLEOTIDE SEQUENCE</scope>
    <source>
        <strain evidence="3">CBS432</strain>
    </source>
</reference>
<dbReference type="SUPFAM" id="SSF47459">
    <property type="entry name" value="HLH, helix-loop-helix DNA-binding domain"/>
    <property type="match status" value="1"/>
</dbReference>
<gene>
    <name evidence="3" type="primary">HMS1</name>
    <name evidence="3" type="ORF">SPAR_O01750</name>
</gene>
<evidence type="ECO:0000259" key="2">
    <source>
        <dbReference type="PROSITE" id="PS50888"/>
    </source>
</evidence>
<organism evidence="3">
    <name type="scientific">Saccharomyces paradoxus</name>
    <name type="common">Yeast</name>
    <name type="synonym">Saccharomyces douglasii</name>
    <dbReference type="NCBI Taxonomy" id="27291"/>
    <lineage>
        <taxon>Eukaryota</taxon>
        <taxon>Fungi</taxon>
        <taxon>Dikarya</taxon>
        <taxon>Ascomycota</taxon>
        <taxon>Saccharomycotina</taxon>
        <taxon>Saccharomycetes</taxon>
        <taxon>Saccharomycetales</taxon>
        <taxon>Saccharomycetaceae</taxon>
        <taxon>Saccharomyces</taxon>
    </lineage>
</organism>
<feature type="compositionally biased region" description="Polar residues" evidence="1">
    <location>
        <begin position="414"/>
        <end position="436"/>
    </location>
</feature>
<feature type="compositionally biased region" description="Polar residues" evidence="1">
    <location>
        <begin position="374"/>
        <end position="392"/>
    </location>
</feature>
<dbReference type="CDD" id="cd11399">
    <property type="entry name" value="bHLHzip_scHMS1_like"/>
    <property type="match status" value="1"/>
</dbReference>
<dbReference type="Gene3D" id="4.10.280.10">
    <property type="entry name" value="Helix-loop-helix DNA-binding domain"/>
    <property type="match status" value="1"/>
</dbReference>
<dbReference type="KEGG" id="spao:SPAR_O01750"/>
<dbReference type="PANTHER" id="PTHR47336:SF2">
    <property type="entry name" value="TRANSCRIPTION FACTOR HMS1-RELATED"/>
    <property type="match status" value="1"/>
</dbReference>
<reference evidence="3" key="4">
    <citation type="submission" date="2025-08" db="UniProtKB">
        <authorList>
            <consortium name="RefSeq"/>
        </authorList>
    </citation>
    <scope>IDENTIFICATION</scope>
    <source>
        <strain evidence="3">CBS432</strain>
    </source>
</reference>
<evidence type="ECO:0000313" key="3">
    <source>
        <dbReference type="RefSeq" id="XP_033769179.1"/>
    </source>
</evidence>